<feature type="compositionally biased region" description="Basic and acidic residues" evidence="1">
    <location>
        <begin position="55"/>
        <end position="66"/>
    </location>
</feature>
<organism evidence="2 3">
    <name type="scientific">Stieleria magnilauensis</name>
    <dbReference type="NCBI Taxonomy" id="2527963"/>
    <lineage>
        <taxon>Bacteria</taxon>
        <taxon>Pseudomonadati</taxon>
        <taxon>Planctomycetota</taxon>
        <taxon>Planctomycetia</taxon>
        <taxon>Pirellulales</taxon>
        <taxon>Pirellulaceae</taxon>
        <taxon>Stieleria</taxon>
    </lineage>
</organism>
<gene>
    <name evidence="2" type="ORF">TBK1r_36510</name>
</gene>
<reference evidence="2 3" key="1">
    <citation type="submission" date="2019-02" db="EMBL/GenBank/DDBJ databases">
        <title>Deep-cultivation of Planctomycetes and their phenomic and genomic characterization uncovers novel biology.</title>
        <authorList>
            <person name="Wiegand S."/>
            <person name="Jogler M."/>
            <person name="Boedeker C."/>
            <person name="Pinto D."/>
            <person name="Vollmers J."/>
            <person name="Rivas-Marin E."/>
            <person name="Kohn T."/>
            <person name="Peeters S.H."/>
            <person name="Heuer A."/>
            <person name="Rast P."/>
            <person name="Oberbeckmann S."/>
            <person name="Bunk B."/>
            <person name="Jeske O."/>
            <person name="Meyerdierks A."/>
            <person name="Storesund J.E."/>
            <person name="Kallscheuer N."/>
            <person name="Luecker S."/>
            <person name="Lage O.M."/>
            <person name="Pohl T."/>
            <person name="Merkel B.J."/>
            <person name="Hornburger P."/>
            <person name="Mueller R.-W."/>
            <person name="Bruemmer F."/>
            <person name="Labrenz M."/>
            <person name="Spormann A.M."/>
            <person name="Op den Camp H."/>
            <person name="Overmann J."/>
            <person name="Amann R."/>
            <person name="Jetten M.S.M."/>
            <person name="Mascher T."/>
            <person name="Medema M.H."/>
            <person name="Devos D.P."/>
            <person name="Kaster A.-K."/>
            <person name="Ovreas L."/>
            <person name="Rohde M."/>
            <person name="Galperin M.Y."/>
            <person name="Jogler C."/>
        </authorList>
    </citation>
    <scope>NUCLEOTIDE SEQUENCE [LARGE SCALE GENOMIC DNA]</scope>
    <source>
        <strain evidence="2 3">TBK1r</strain>
    </source>
</reference>
<keyword evidence="3" id="KW-1185">Reference proteome</keyword>
<dbReference type="EMBL" id="CP036432">
    <property type="protein sequence ID" value="QDV84699.1"/>
    <property type="molecule type" value="Genomic_DNA"/>
</dbReference>
<evidence type="ECO:0000313" key="3">
    <source>
        <dbReference type="Proteomes" id="UP000318081"/>
    </source>
</evidence>
<proteinExistence type="predicted"/>
<dbReference type="Proteomes" id="UP000318081">
    <property type="component" value="Chromosome"/>
</dbReference>
<feature type="region of interest" description="Disordered" evidence="1">
    <location>
        <begin position="38"/>
        <end position="78"/>
    </location>
</feature>
<evidence type="ECO:0000313" key="2">
    <source>
        <dbReference type="EMBL" id="QDV84699.1"/>
    </source>
</evidence>
<evidence type="ECO:0000256" key="1">
    <source>
        <dbReference type="SAM" id="MobiDB-lite"/>
    </source>
</evidence>
<name>A0ABX5XXY6_9BACT</name>
<sequence>MRQKAFASQRFSAGNQTIVQSNASGIRIRNMIVMNCGTPATQPAQKTRPRSSYCDVKRRFNQKSDTEPEYSVSTLASN</sequence>
<accession>A0ABX5XXY6</accession>
<protein>
    <submittedName>
        <fullName evidence="2">Uncharacterized protein</fullName>
    </submittedName>
</protein>